<proteinExistence type="predicted"/>
<dbReference type="AlphaFoldDB" id="A0A8K0JTN9"/>
<dbReference type="PANTHER" id="PTHR24185:SF1">
    <property type="entry name" value="CALCIUM-INDEPENDENT PHOSPHOLIPASE A2-GAMMA"/>
    <property type="match status" value="1"/>
</dbReference>
<evidence type="ECO:0000256" key="2">
    <source>
        <dbReference type="ARBA" id="ARBA00022963"/>
    </source>
</evidence>
<dbReference type="EMBL" id="KZ308122">
    <property type="protein sequence ID" value="KAG8222084.1"/>
    <property type="molecule type" value="Genomic_DNA"/>
</dbReference>
<accession>A0A8K0JTN9</accession>
<protein>
    <recommendedName>
        <fullName evidence="5">PNPLA domain-containing protein</fullName>
    </recommendedName>
</protein>
<feature type="domain" description="PNPLA" evidence="5">
    <location>
        <begin position="130"/>
        <end position="250"/>
    </location>
</feature>
<dbReference type="PANTHER" id="PTHR24185">
    <property type="entry name" value="CALCIUM-INDEPENDENT PHOSPHOLIPASE A2-GAMMA"/>
    <property type="match status" value="1"/>
</dbReference>
<reference evidence="6" key="2">
    <citation type="submission" date="2017-10" db="EMBL/GenBank/DDBJ databases">
        <title>Ladona fulva Genome sequencing and assembly.</title>
        <authorList>
            <person name="Murali S."/>
            <person name="Richards S."/>
            <person name="Bandaranaike D."/>
            <person name="Bellair M."/>
            <person name="Blankenburg K."/>
            <person name="Chao H."/>
            <person name="Dinh H."/>
            <person name="Doddapaneni H."/>
            <person name="Dugan-Rocha S."/>
            <person name="Elkadiri S."/>
            <person name="Gnanaolivu R."/>
            <person name="Hernandez B."/>
            <person name="Skinner E."/>
            <person name="Javaid M."/>
            <person name="Lee S."/>
            <person name="Li M."/>
            <person name="Ming W."/>
            <person name="Munidasa M."/>
            <person name="Muniz J."/>
            <person name="Nguyen L."/>
            <person name="Hughes D."/>
            <person name="Osuji N."/>
            <person name="Pu L.-L."/>
            <person name="Puazo M."/>
            <person name="Qu C."/>
            <person name="Quiroz J."/>
            <person name="Raj R."/>
            <person name="Weissenberger G."/>
            <person name="Xin Y."/>
            <person name="Zou X."/>
            <person name="Han Y."/>
            <person name="Worley K."/>
            <person name="Muzny D."/>
            <person name="Gibbs R."/>
        </authorList>
    </citation>
    <scope>NUCLEOTIDE SEQUENCE</scope>
    <source>
        <strain evidence="6">Sampled in the wild</strain>
    </source>
</reference>
<dbReference type="GO" id="GO:0016042">
    <property type="term" value="P:lipid catabolic process"/>
    <property type="evidence" value="ECO:0007669"/>
    <property type="project" value="UniProtKB-KW"/>
</dbReference>
<evidence type="ECO:0000259" key="5">
    <source>
        <dbReference type="PROSITE" id="PS51635"/>
    </source>
</evidence>
<evidence type="ECO:0000313" key="6">
    <source>
        <dbReference type="EMBL" id="KAG8222084.1"/>
    </source>
</evidence>
<gene>
    <name evidence="6" type="ORF">J437_LFUL000529</name>
</gene>
<evidence type="ECO:0000256" key="4">
    <source>
        <dbReference type="PROSITE-ProRule" id="PRU01161"/>
    </source>
</evidence>
<dbReference type="InterPro" id="IPR002641">
    <property type="entry name" value="PNPLA_dom"/>
</dbReference>
<feature type="non-terminal residue" evidence="6">
    <location>
        <position position="250"/>
    </location>
</feature>
<dbReference type="Proteomes" id="UP000792457">
    <property type="component" value="Unassembled WGS sequence"/>
</dbReference>
<sequence>MVISANSTLSLQKRLENLTTHLKEYPESKISAVKKSSEECLAIYKEVSIQIFNQSPLWGTRNLVMSHSYYDTHLFEGLLKKYIGTTLLCKTARDAACPKIAIVSTVVNKPQILAYVFRNYELPYRVTSQYRGSSRHEMGVVALEILKKLEELTGRHAYQLFDLICGVSTGAILTCLLGVHTILHDLLPGGVYFRFNPHLTGEVTIDDARPEFIKQLEIDSAMYIRQNEAMFEEVAAALLTPKSTAQKCSD</sequence>
<dbReference type="SUPFAM" id="SSF52151">
    <property type="entry name" value="FabD/lysophospholipase-like"/>
    <property type="match status" value="1"/>
</dbReference>
<reference evidence="6" key="1">
    <citation type="submission" date="2013-04" db="EMBL/GenBank/DDBJ databases">
        <authorList>
            <person name="Qu J."/>
            <person name="Murali S.C."/>
            <person name="Bandaranaike D."/>
            <person name="Bellair M."/>
            <person name="Blankenburg K."/>
            <person name="Chao H."/>
            <person name="Dinh H."/>
            <person name="Doddapaneni H."/>
            <person name="Downs B."/>
            <person name="Dugan-Rocha S."/>
            <person name="Elkadiri S."/>
            <person name="Gnanaolivu R.D."/>
            <person name="Hernandez B."/>
            <person name="Javaid M."/>
            <person name="Jayaseelan J.C."/>
            <person name="Lee S."/>
            <person name="Li M."/>
            <person name="Ming W."/>
            <person name="Munidasa M."/>
            <person name="Muniz J."/>
            <person name="Nguyen L."/>
            <person name="Ongeri F."/>
            <person name="Osuji N."/>
            <person name="Pu L.-L."/>
            <person name="Puazo M."/>
            <person name="Qu C."/>
            <person name="Quiroz J."/>
            <person name="Raj R."/>
            <person name="Weissenberger G."/>
            <person name="Xin Y."/>
            <person name="Zou X."/>
            <person name="Han Y."/>
            <person name="Richards S."/>
            <person name="Worley K."/>
            <person name="Muzny D."/>
            <person name="Gibbs R."/>
        </authorList>
    </citation>
    <scope>NUCLEOTIDE SEQUENCE</scope>
    <source>
        <strain evidence="6">Sampled in the wild</strain>
    </source>
</reference>
<dbReference type="GO" id="GO:0019369">
    <property type="term" value="P:arachidonate metabolic process"/>
    <property type="evidence" value="ECO:0007669"/>
    <property type="project" value="TreeGrafter"/>
</dbReference>
<name>A0A8K0JTN9_LADFU</name>
<keyword evidence="3" id="KW-0443">Lipid metabolism</keyword>
<dbReference type="GO" id="GO:0016020">
    <property type="term" value="C:membrane"/>
    <property type="evidence" value="ECO:0007669"/>
    <property type="project" value="TreeGrafter"/>
</dbReference>
<dbReference type="GO" id="GO:0047499">
    <property type="term" value="F:calcium-independent phospholipase A2 activity"/>
    <property type="evidence" value="ECO:0007669"/>
    <property type="project" value="TreeGrafter"/>
</dbReference>
<dbReference type="InterPro" id="IPR016035">
    <property type="entry name" value="Acyl_Trfase/lysoPLipase"/>
</dbReference>
<keyword evidence="7" id="KW-1185">Reference proteome</keyword>
<dbReference type="PROSITE" id="PS51635">
    <property type="entry name" value="PNPLA"/>
    <property type="match status" value="1"/>
</dbReference>
<evidence type="ECO:0000313" key="7">
    <source>
        <dbReference type="Proteomes" id="UP000792457"/>
    </source>
</evidence>
<evidence type="ECO:0000256" key="3">
    <source>
        <dbReference type="ARBA" id="ARBA00023098"/>
    </source>
</evidence>
<comment type="caution">
    <text evidence="4">Lacks conserved residue(s) required for the propagation of feature annotation.</text>
</comment>
<comment type="caution">
    <text evidence="6">The sequence shown here is derived from an EMBL/GenBank/DDBJ whole genome shotgun (WGS) entry which is preliminary data.</text>
</comment>
<keyword evidence="1" id="KW-0378">Hydrolase</keyword>
<organism evidence="6 7">
    <name type="scientific">Ladona fulva</name>
    <name type="common">Scarce chaser dragonfly</name>
    <name type="synonym">Libellula fulva</name>
    <dbReference type="NCBI Taxonomy" id="123851"/>
    <lineage>
        <taxon>Eukaryota</taxon>
        <taxon>Metazoa</taxon>
        <taxon>Ecdysozoa</taxon>
        <taxon>Arthropoda</taxon>
        <taxon>Hexapoda</taxon>
        <taxon>Insecta</taxon>
        <taxon>Pterygota</taxon>
        <taxon>Palaeoptera</taxon>
        <taxon>Odonata</taxon>
        <taxon>Epiprocta</taxon>
        <taxon>Anisoptera</taxon>
        <taxon>Libelluloidea</taxon>
        <taxon>Libellulidae</taxon>
        <taxon>Ladona</taxon>
    </lineage>
</organism>
<dbReference type="OrthoDB" id="630895at2759"/>
<evidence type="ECO:0000256" key="1">
    <source>
        <dbReference type="ARBA" id="ARBA00022801"/>
    </source>
</evidence>
<keyword evidence="2" id="KW-0442">Lipid degradation</keyword>
<feature type="short sequence motif" description="GXSXG" evidence="4">
    <location>
        <begin position="166"/>
        <end position="170"/>
    </location>
</feature>
<dbReference type="Gene3D" id="3.40.1090.10">
    <property type="entry name" value="Cytosolic phospholipase A2 catalytic domain"/>
    <property type="match status" value="2"/>
</dbReference>